<dbReference type="Proteomes" id="UP000254802">
    <property type="component" value="Unassembled WGS sequence"/>
</dbReference>
<gene>
    <name evidence="2" type="primary">yjcD_3</name>
    <name evidence="2" type="ORF">NCTC10638_01921</name>
</gene>
<sequence length="46" mass="4907">MDIPVKLGDFTSFPVLVSLIGLAAIIGLEKLKVKGSILWSLLLLPS</sequence>
<protein>
    <submittedName>
        <fullName evidence="2">Permease yjcD</fullName>
    </submittedName>
</protein>
<evidence type="ECO:0000256" key="1">
    <source>
        <dbReference type="SAM" id="Phobius"/>
    </source>
</evidence>
<keyword evidence="1" id="KW-1133">Transmembrane helix</keyword>
<keyword evidence="1" id="KW-0812">Transmembrane</keyword>
<name>A0A378MZB4_MANHA</name>
<reference evidence="2 3" key="1">
    <citation type="submission" date="2018-06" db="EMBL/GenBank/DDBJ databases">
        <authorList>
            <consortium name="Pathogen Informatics"/>
            <person name="Doyle S."/>
        </authorList>
    </citation>
    <scope>NUCLEOTIDE SEQUENCE [LARGE SCALE GENOMIC DNA]</scope>
    <source>
        <strain evidence="2 3">NCTC10638</strain>
    </source>
</reference>
<dbReference type="EMBL" id="UGPN01000002">
    <property type="protein sequence ID" value="STY60715.1"/>
    <property type="molecule type" value="Genomic_DNA"/>
</dbReference>
<evidence type="ECO:0000313" key="2">
    <source>
        <dbReference type="EMBL" id="STY60715.1"/>
    </source>
</evidence>
<feature type="transmembrane region" description="Helical" evidence="1">
    <location>
        <begin position="12"/>
        <end position="28"/>
    </location>
</feature>
<accession>A0A378MZB4</accession>
<organism evidence="2 3">
    <name type="scientific">Mannheimia haemolytica</name>
    <name type="common">Pasteurella haemolytica</name>
    <dbReference type="NCBI Taxonomy" id="75985"/>
    <lineage>
        <taxon>Bacteria</taxon>
        <taxon>Pseudomonadati</taxon>
        <taxon>Pseudomonadota</taxon>
        <taxon>Gammaproteobacteria</taxon>
        <taxon>Pasteurellales</taxon>
        <taxon>Pasteurellaceae</taxon>
        <taxon>Mannheimia</taxon>
    </lineage>
</organism>
<proteinExistence type="predicted"/>
<evidence type="ECO:0000313" key="3">
    <source>
        <dbReference type="Proteomes" id="UP000254802"/>
    </source>
</evidence>
<keyword evidence="1" id="KW-0472">Membrane</keyword>
<dbReference type="AlphaFoldDB" id="A0A378MZB4"/>